<reference evidence="14 15" key="2">
    <citation type="journal article" date="2017" name="Front. Plant Sci.">
        <title>Gene Classification and Mining of Molecular Markers Useful in Red Clover (Trifolium pratense) Breeding.</title>
        <authorList>
            <person name="Istvanek J."/>
            <person name="Dluhosova J."/>
            <person name="Dluhos P."/>
            <person name="Patkova L."/>
            <person name="Nedelnik J."/>
            <person name="Repkova J."/>
        </authorList>
    </citation>
    <scope>NUCLEOTIDE SEQUENCE [LARGE SCALE GENOMIC DNA]</scope>
    <source>
        <strain evidence="15">cv. Tatra</strain>
        <tissue evidence="14">Young leaves</tissue>
    </source>
</reference>
<evidence type="ECO:0000256" key="2">
    <source>
        <dbReference type="ARBA" id="ARBA00004881"/>
    </source>
</evidence>
<dbReference type="PANTHER" id="PTHR31741:SF44">
    <property type="entry name" value="O-FUCOSYLTRANSFERASE FAMILY PROTEIN"/>
    <property type="match status" value="1"/>
</dbReference>
<keyword evidence="5" id="KW-0808">Transferase</keyword>
<evidence type="ECO:0000256" key="11">
    <source>
        <dbReference type="ARBA" id="ARBA00023253"/>
    </source>
</evidence>
<dbReference type="STRING" id="57577.A0A2K3N307"/>
<keyword evidence="11" id="KW-0294">Fucose metabolism</keyword>
<protein>
    <recommendedName>
        <fullName evidence="13">O-fucosyltransferase family protein</fullName>
    </recommendedName>
</protein>
<evidence type="ECO:0000256" key="1">
    <source>
        <dbReference type="ARBA" id="ARBA00004606"/>
    </source>
</evidence>
<keyword evidence="6" id="KW-0812">Transmembrane</keyword>
<dbReference type="AlphaFoldDB" id="A0A2K3N307"/>
<keyword evidence="7" id="KW-0735">Signal-anchor</keyword>
<dbReference type="EMBL" id="ASHM01015554">
    <property type="protein sequence ID" value="PNX97441.1"/>
    <property type="molecule type" value="Genomic_DNA"/>
</dbReference>
<evidence type="ECO:0000256" key="3">
    <source>
        <dbReference type="ARBA" id="ARBA00007737"/>
    </source>
</evidence>
<evidence type="ECO:0000256" key="13">
    <source>
        <dbReference type="ARBA" id="ARBA00030350"/>
    </source>
</evidence>
<dbReference type="GO" id="GO:0016020">
    <property type="term" value="C:membrane"/>
    <property type="evidence" value="ECO:0007669"/>
    <property type="project" value="UniProtKB-SubCell"/>
</dbReference>
<proteinExistence type="inferred from homology"/>
<evidence type="ECO:0000313" key="15">
    <source>
        <dbReference type="Proteomes" id="UP000236291"/>
    </source>
</evidence>
<dbReference type="GO" id="GO:0006004">
    <property type="term" value="P:fucose metabolic process"/>
    <property type="evidence" value="ECO:0007669"/>
    <property type="project" value="UniProtKB-KW"/>
</dbReference>
<dbReference type="Proteomes" id="UP000236291">
    <property type="component" value="Unassembled WGS sequence"/>
</dbReference>
<organism evidence="14 15">
    <name type="scientific">Trifolium pratense</name>
    <name type="common">Red clover</name>
    <dbReference type="NCBI Taxonomy" id="57577"/>
    <lineage>
        <taxon>Eukaryota</taxon>
        <taxon>Viridiplantae</taxon>
        <taxon>Streptophyta</taxon>
        <taxon>Embryophyta</taxon>
        <taxon>Tracheophyta</taxon>
        <taxon>Spermatophyta</taxon>
        <taxon>Magnoliopsida</taxon>
        <taxon>eudicotyledons</taxon>
        <taxon>Gunneridae</taxon>
        <taxon>Pentapetalae</taxon>
        <taxon>rosids</taxon>
        <taxon>fabids</taxon>
        <taxon>Fabales</taxon>
        <taxon>Fabaceae</taxon>
        <taxon>Papilionoideae</taxon>
        <taxon>50 kb inversion clade</taxon>
        <taxon>NPAAA clade</taxon>
        <taxon>Hologalegina</taxon>
        <taxon>IRL clade</taxon>
        <taxon>Trifolieae</taxon>
        <taxon>Trifolium</taxon>
    </lineage>
</organism>
<dbReference type="FunFam" id="3.40.50.11350:FF:000011">
    <property type="entry name" value="O-fucosyltransferase 28"/>
    <property type="match status" value="1"/>
</dbReference>
<evidence type="ECO:0000256" key="9">
    <source>
        <dbReference type="ARBA" id="ARBA00023136"/>
    </source>
</evidence>
<keyword evidence="8" id="KW-1133">Transmembrane helix</keyword>
<evidence type="ECO:0000256" key="7">
    <source>
        <dbReference type="ARBA" id="ARBA00022968"/>
    </source>
</evidence>
<comment type="similarity">
    <text evidence="3">Belongs to the glycosyltransferase GT106 family.</text>
</comment>
<dbReference type="PANTHER" id="PTHR31741">
    <property type="entry name" value="OS02G0726500 PROTEIN-RELATED"/>
    <property type="match status" value="1"/>
</dbReference>
<evidence type="ECO:0000256" key="12">
    <source>
        <dbReference type="ARBA" id="ARBA00023277"/>
    </source>
</evidence>
<evidence type="ECO:0000256" key="6">
    <source>
        <dbReference type="ARBA" id="ARBA00022692"/>
    </source>
</evidence>
<keyword evidence="10" id="KW-0325">Glycoprotein</keyword>
<comment type="caution">
    <text evidence="14">The sequence shown here is derived from an EMBL/GenBank/DDBJ whole genome shotgun (WGS) entry which is preliminary data.</text>
</comment>
<evidence type="ECO:0000256" key="8">
    <source>
        <dbReference type="ARBA" id="ARBA00022989"/>
    </source>
</evidence>
<dbReference type="GO" id="GO:0005737">
    <property type="term" value="C:cytoplasm"/>
    <property type="evidence" value="ECO:0007669"/>
    <property type="project" value="TreeGrafter"/>
</dbReference>
<gene>
    <name evidence="14" type="ORF">L195_g020670</name>
</gene>
<keyword evidence="9" id="KW-0472">Membrane</keyword>
<evidence type="ECO:0000256" key="10">
    <source>
        <dbReference type="ARBA" id="ARBA00023180"/>
    </source>
</evidence>
<dbReference type="Pfam" id="PF10250">
    <property type="entry name" value="O-FucT"/>
    <property type="match status" value="1"/>
</dbReference>
<dbReference type="GO" id="GO:0016757">
    <property type="term" value="F:glycosyltransferase activity"/>
    <property type="evidence" value="ECO:0007669"/>
    <property type="project" value="UniProtKB-KW"/>
</dbReference>
<evidence type="ECO:0000256" key="5">
    <source>
        <dbReference type="ARBA" id="ARBA00022679"/>
    </source>
</evidence>
<dbReference type="InterPro" id="IPR019378">
    <property type="entry name" value="GDP-Fuc_O-FucTrfase"/>
</dbReference>
<accession>A0A2K3N307</accession>
<evidence type="ECO:0000313" key="14">
    <source>
        <dbReference type="EMBL" id="PNX97441.1"/>
    </source>
</evidence>
<evidence type="ECO:0000256" key="4">
    <source>
        <dbReference type="ARBA" id="ARBA00022676"/>
    </source>
</evidence>
<sequence>MYQALRFASPIEELGKKLVNRIRNNNTSYIALHLRYEKDMLAFTGCSHNLTKEETQELKKMRYQVKHWKEKNIDGKSKRLKGGCPMTPREVAVFLEALGYPLDTKIYVAAGLIYGLEGMQPLQNKFPNLIWHSTLATKQELQPFEGHLNQLAALDYYITVQSDVFVYSYDGNMAKAARGHRKFDGFKKTINPDKYCSYS</sequence>
<name>A0A2K3N307_TRIPR</name>
<reference evidence="14 15" key="1">
    <citation type="journal article" date="2014" name="Am. J. Bot.">
        <title>Genome assembly and annotation for red clover (Trifolium pratense; Fabaceae).</title>
        <authorList>
            <person name="Istvanek J."/>
            <person name="Jaros M."/>
            <person name="Krenek A."/>
            <person name="Repkova J."/>
        </authorList>
    </citation>
    <scope>NUCLEOTIDE SEQUENCE [LARGE SCALE GENOMIC DNA]</scope>
    <source>
        <strain evidence="15">cv. Tatra</strain>
        <tissue evidence="14">Young leaves</tissue>
    </source>
</reference>
<comment type="subcellular location">
    <subcellularLocation>
        <location evidence="1">Membrane</location>
        <topology evidence="1">Single-pass type II membrane protein</topology>
    </subcellularLocation>
</comment>
<keyword evidence="12" id="KW-0119">Carbohydrate metabolism</keyword>
<comment type="pathway">
    <text evidence="2">Glycan metabolism.</text>
</comment>
<keyword evidence="4" id="KW-0328">Glycosyltransferase</keyword>